<comment type="caution">
    <text evidence="2">The sequence shown here is derived from an EMBL/GenBank/DDBJ whole genome shotgun (WGS) entry which is preliminary data.</text>
</comment>
<dbReference type="AlphaFoldDB" id="A0A4Q9DJC2"/>
<evidence type="ECO:0008006" key="4">
    <source>
        <dbReference type="Google" id="ProtNLM"/>
    </source>
</evidence>
<dbReference type="RefSeq" id="WP_131017869.1">
    <property type="nucleotide sequence ID" value="NZ_SIRE01000031.1"/>
</dbReference>
<proteinExistence type="predicted"/>
<keyword evidence="3" id="KW-1185">Reference proteome</keyword>
<dbReference type="Proteomes" id="UP000293142">
    <property type="component" value="Unassembled WGS sequence"/>
</dbReference>
<accession>A0A4Q9DJC2</accession>
<evidence type="ECO:0000256" key="1">
    <source>
        <dbReference type="SAM" id="SignalP"/>
    </source>
</evidence>
<gene>
    <name evidence="2" type="ORF">EYB31_33120</name>
</gene>
<evidence type="ECO:0000313" key="3">
    <source>
        <dbReference type="Proteomes" id="UP000293142"/>
    </source>
</evidence>
<reference evidence="2 3" key="1">
    <citation type="submission" date="2019-02" db="EMBL/GenBank/DDBJ databases">
        <title>Paenibacillus sp. nov., isolated from surface-sterilized tissue of Thalictrum simplex L.</title>
        <authorList>
            <person name="Tuo L."/>
        </authorList>
    </citation>
    <scope>NUCLEOTIDE SEQUENCE [LARGE SCALE GENOMIC DNA]</scope>
    <source>
        <strain evidence="2 3">N2SHLJ1</strain>
    </source>
</reference>
<sequence>MMVSRWIAAAAICTVVFAADVPYQAHAAGQKVGTVIDQVLSTDIQAFVNGQKIPSMNIRGYTAVTAEDLRSYGYDVSWSPYTRQLRISEAAGRDITGKVAPGERAALPVGAKLKDVLYTDIQSFYVKDGQEFPLPSYNIDGSTAIVLNDLESYGRLDWDEAKRTLSLQSESFLTGKQPDNPQAQPQALQLKTTSAVAKTIDFRDGTMYDGEAKVGFGEDGLPFFSLDYFGKMFGYQISRSGKVYTIDGGLYSFEVTPGSLTAKTYWGGELDNQFELIRAPQVKDGQIYIYSIDMERLFGYTALWNQEESKLDIRYDHYDVQDYGLPAVVSGDRLKVTGTLLESTMRGYTTKPISLSLDNMGLIYNMTTAAAAGQKMQDDMHVSLADCDIALALGLNRIKETLKSGERILYKSAYDVSTDFAQFPFSVDLEGFKLDGAAQGLVQSDSAEPEFTGTSKVPFNVQVFKWDERSGYLQPTPQQEINPDESGRYVMPLHLTQGPGLYKVNVSLSEWVTTPRSGAIKAYFDKGHFYVKVP</sequence>
<name>A0A4Q9DJC2_9BACL</name>
<keyword evidence="1" id="KW-0732">Signal</keyword>
<feature type="chain" id="PRO_5038533461" description="Copper amine oxidase-like N-terminal domain-containing protein" evidence="1">
    <location>
        <begin position="19"/>
        <end position="534"/>
    </location>
</feature>
<protein>
    <recommendedName>
        <fullName evidence="4">Copper amine oxidase-like N-terminal domain-containing protein</fullName>
    </recommendedName>
</protein>
<feature type="signal peptide" evidence="1">
    <location>
        <begin position="1"/>
        <end position="18"/>
    </location>
</feature>
<evidence type="ECO:0000313" key="2">
    <source>
        <dbReference type="EMBL" id="TBL70563.1"/>
    </source>
</evidence>
<dbReference type="EMBL" id="SIRE01000031">
    <property type="protein sequence ID" value="TBL70563.1"/>
    <property type="molecule type" value="Genomic_DNA"/>
</dbReference>
<organism evidence="2 3">
    <name type="scientific">Paenibacillus thalictri</name>
    <dbReference type="NCBI Taxonomy" id="2527873"/>
    <lineage>
        <taxon>Bacteria</taxon>
        <taxon>Bacillati</taxon>
        <taxon>Bacillota</taxon>
        <taxon>Bacilli</taxon>
        <taxon>Bacillales</taxon>
        <taxon>Paenibacillaceae</taxon>
        <taxon>Paenibacillus</taxon>
    </lineage>
</organism>
<dbReference type="OrthoDB" id="2496668at2"/>